<protein>
    <recommendedName>
        <fullName evidence="2">DUF4369 domain-containing protein</fullName>
    </recommendedName>
</protein>
<evidence type="ECO:0000313" key="4">
    <source>
        <dbReference type="Proteomes" id="UP000031802"/>
    </source>
</evidence>
<evidence type="ECO:0000313" key="3">
    <source>
        <dbReference type="EMBL" id="KGE15037.1"/>
    </source>
</evidence>
<organism evidence="3 4">
    <name type="scientific">Sphingobacterium deserti</name>
    <dbReference type="NCBI Taxonomy" id="1229276"/>
    <lineage>
        <taxon>Bacteria</taxon>
        <taxon>Pseudomonadati</taxon>
        <taxon>Bacteroidota</taxon>
        <taxon>Sphingobacteriia</taxon>
        <taxon>Sphingobacteriales</taxon>
        <taxon>Sphingobacteriaceae</taxon>
        <taxon>Sphingobacterium</taxon>
    </lineage>
</organism>
<evidence type="ECO:0000256" key="1">
    <source>
        <dbReference type="SAM" id="SignalP"/>
    </source>
</evidence>
<keyword evidence="1" id="KW-0732">Signal</keyword>
<gene>
    <name evidence="3" type="ORF">DI53_1264</name>
</gene>
<reference evidence="3 4" key="2">
    <citation type="journal article" date="2015" name="PLoS ONE">
        <title>Whole-Genome Optical Mapping and Finished Genome Sequence of Sphingobacterium deserti sp. nov., a New Species Isolated from the Western Desert of China.</title>
        <authorList>
            <person name="Teng C."/>
            <person name="Zhou Z."/>
            <person name="Molnar I."/>
            <person name="Li X."/>
            <person name="Tang R."/>
            <person name="Chen M."/>
            <person name="Wang L."/>
            <person name="Su S."/>
            <person name="Zhang W."/>
            <person name="Lin M."/>
        </authorList>
    </citation>
    <scope>NUCLEOTIDE SEQUENCE [LARGE SCALE GENOMIC DNA]</scope>
    <source>
        <strain evidence="4">ACCC05744</strain>
    </source>
</reference>
<dbReference type="InterPro" id="IPR025380">
    <property type="entry name" value="DUF4369"/>
</dbReference>
<dbReference type="RefSeq" id="WP_157836751.1">
    <property type="nucleotide sequence ID" value="NZ_JJMU01000021.1"/>
</dbReference>
<feature type="signal peptide" evidence="1">
    <location>
        <begin position="1"/>
        <end position="24"/>
    </location>
</feature>
<feature type="chain" id="PRO_5002123991" description="DUF4369 domain-containing protein" evidence="1">
    <location>
        <begin position="25"/>
        <end position="392"/>
    </location>
</feature>
<reference evidence="4" key="1">
    <citation type="submission" date="2014-04" db="EMBL/GenBank/DDBJ databases">
        <title>Whole-Genome optical mapping and complete genome sequence of Sphingobacterium deserti sp. nov., a new spaces isolated from desert in the west of China.</title>
        <authorList>
            <person name="Teng C."/>
            <person name="Zhou Z."/>
            <person name="Li X."/>
            <person name="Chen M."/>
            <person name="Lin M."/>
            <person name="Wang L."/>
            <person name="Su S."/>
            <person name="Zhang C."/>
            <person name="Zhang W."/>
        </authorList>
    </citation>
    <scope>NUCLEOTIDE SEQUENCE [LARGE SCALE GENOMIC DNA]</scope>
    <source>
        <strain evidence="4">ACCC05744</strain>
    </source>
</reference>
<dbReference type="Pfam" id="PF14289">
    <property type="entry name" value="DUF4369"/>
    <property type="match status" value="1"/>
</dbReference>
<sequence>MKTFFVFASLLIICSLSCQQPAQQAGSSQDTTVFPNLVNVHITGDVLLPDSTKVFINSDDNSMQPLLSGEVLDGRFELHGELAEPNFYNLVIQKQKFKVFLENGKTYKFKGQASAGALQAGLFETNSAATKDYQQMQEILKQDIATFNAKYAALRSALDNPKTYQAAVERSEKIDRERKEQPEKLKHRYLQDDKIADAFKLYLIKEDKINKSNYKTYQTILTTVPDSLKGLSLYKQVATKVDEVVNFYDKMPDFPDMHPRNVQGDSLNLSAFKNQGTLLFVFWGSWNKEAKSDIQLIKDSSAALKKLNITPIFLTWEKDFDAWEKASKALLLGQHNYRLNATDQDFVVRNYAVRTLPHYMLVNAADLSIKNYNFTYPLDGRLESKLKEELTP</sequence>
<name>A0A0B8T1P2_9SPHI</name>
<feature type="domain" description="DUF4369" evidence="2">
    <location>
        <begin position="41"/>
        <end position="111"/>
    </location>
</feature>
<dbReference type="OrthoDB" id="694456at2"/>
<evidence type="ECO:0000259" key="2">
    <source>
        <dbReference type="Pfam" id="PF14289"/>
    </source>
</evidence>
<comment type="caution">
    <text evidence="3">The sequence shown here is derived from an EMBL/GenBank/DDBJ whole genome shotgun (WGS) entry which is preliminary data.</text>
</comment>
<dbReference type="EMBL" id="JJMU01000021">
    <property type="protein sequence ID" value="KGE15037.1"/>
    <property type="molecule type" value="Genomic_DNA"/>
</dbReference>
<dbReference type="InterPro" id="IPR036249">
    <property type="entry name" value="Thioredoxin-like_sf"/>
</dbReference>
<dbReference type="STRING" id="1229276.DI53_1264"/>
<accession>A0A0B8T1P2</accession>
<dbReference type="AlphaFoldDB" id="A0A0B8T1P2"/>
<keyword evidence="4" id="KW-1185">Reference proteome</keyword>
<proteinExistence type="predicted"/>
<dbReference type="Proteomes" id="UP000031802">
    <property type="component" value="Unassembled WGS sequence"/>
</dbReference>
<dbReference type="SUPFAM" id="SSF52833">
    <property type="entry name" value="Thioredoxin-like"/>
    <property type="match status" value="1"/>
</dbReference>
<dbReference type="PATRIC" id="fig|1229276.3.peg.1306"/>
<dbReference type="Gene3D" id="3.40.30.10">
    <property type="entry name" value="Glutaredoxin"/>
    <property type="match status" value="1"/>
</dbReference>